<evidence type="ECO:0000256" key="7">
    <source>
        <dbReference type="SAM" id="Phobius"/>
    </source>
</evidence>
<dbReference type="VEuPathDB" id="FungiDB:EMCG_05223"/>
<evidence type="ECO:0000256" key="6">
    <source>
        <dbReference type="SAM" id="MobiDB-lite"/>
    </source>
</evidence>
<dbReference type="Proteomes" id="UP000034164">
    <property type="component" value="Unassembled WGS sequence"/>
</dbReference>
<dbReference type="EMBL" id="LCZI01001610">
    <property type="protein sequence ID" value="KKZ60041.1"/>
    <property type="molecule type" value="Genomic_DNA"/>
</dbReference>
<evidence type="ECO:0000313" key="8">
    <source>
        <dbReference type="EMBL" id="KKZ60041.1"/>
    </source>
</evidence>
<evidence type="ECO:0000256" key="2">
    <source>
        <dbReference type="ARBA" id="ARBA00005587"/>
    </source>
</evidence>
<feature type="transmembrane region" description="Helical" evidence="7">
    <location>
        <begin position="213"/>
        <end position="232"/>
    </location>
</feature>
<evidence type="ECO:0000256" key="4">
    <source>
        <dbReference type="ARBA" id="ARBA00022989"/>
    </source>
</evidence>
<dbReference type="GO" id="GO:0015123">
    <property type="term" value="F:acetate transmembrane transporter activity"/>
    <property type="evidence" value="ECO:0007669"/>
    <property type="project" value="TreeGrafter"/>
</dbReference>
<evidence type="ECO:0008006" key="10">
    <source>
        <dbReference type="Google" id="ProtNLM"/>
    </source>
</evidence>
<dbReference type="PANTHER" id="PTHR31123">
    <property type="entry name" value="ACCUMULATION OF DYADS PROTEIN 2-RELATED"/>
    <property type="match status" value="1"/>
</dbReference>
<sequence>MSDRQPDGTTEEASFEDRSKGGIISQPRQHTVSLVPNPSYRKPANPGPLGLLGFATTTLVMGLYQCGAGLPDSNPFGTVGPDAAIFGLAVFFGGMAQIIAGIMAFITGNTFGTTVHIAYGSFWLGYTMFLVPSLGIKDAYAGDQRAYSFALGIYLLFWCFLSIMFLVAALRTNYTILAVFVFLVFAYFFLSLAQFVQTSDMDNAVRLNRAGGAFAFLCALAAFYAGASGLMVPETTFVRLPLGIIAPVEENPPA</sequence>
<name>A0A0G2J6H7_9EURO</name>
<dbReference type="AlphaFoldDB" id="A0A0G2J6H7"/>
<feature type="transmembrane region" description="Helical" evidence="7">
    <location>
        <begin position="117"/>
        <end position="135"/>
    </location>
</feature>
<dbReference type="PANTHER" id="PTHR31123:SF4">
    <property type="entry name" value="PROTEIN ALCS"/>
    <property type="match status" value="1"/>
</dbReference>
<dbReference type="NCBIfam" id="NF038013">
    <property type="entry name" value="AceTr_1"/>
    <property type="match status" value="1"/>
</dbReference>
<feature type="transmembrane region" description="Helical" evidence="7">
    <location>
        <begin position="174"/>
        <end position="193"/>
    </location>
</feature>
<keyword evidence="4 7" id="KW-1133">Transmembrane helix</keyword>
<dbReference type="Pfam" id="PF01184">
    <property type="entry name" value="Gpr1_Fun34_YaaH"/>
    <property type="match status" value="1"/>
</dbReference>
<evidence type="ECO:0000313" key="9">
    <source>
        <dbReference type="Proteomes" id="UP000034164"/>
    </source>
</evidence>
<keyword evidence="5 7" id="KW-0472">Membrane</keyword>
<organism evidence="8 9">
    <name type="scientific">[Emmonsia] crescens</name>
    <dbReference type="NCBI Taxonomy" id="73230"/>
    <lineage>
        <taxon>Eukaryota</taxon>
        <taxon>Fungi</taxon>
        <taxon>Dikarya</taxon>
        <taxon>Ascomycota</taxon>
        <taxon>Pezizomycotina</taxon>
        <taxon>Eurotiomycetes</taxon>
        <taxon>Eurotiomycetidae</taxon>
        <taxon>Onygenales</taxon>
        <taxon>Ajellomycetaceae</taxon>
        <taxon>Emergomyces</taxon>
    </lineage>
</organism>
<feature type="transmembrane region" description="Helical" evidence="7">
    <location>
        <begin position="83"/>
        <end position="105"/>
    </location>
</feature>
<feature type="region of interest" description="Disordered" evidence="6">
    <location>
        <begin position="1"/>
        <end position="28"/>
    </location>
</feature>
<comment type="subcellular location">
    <subcellularLocation>
        <location evidence="1">Membrane</location>
        <topology evidence="1">Multi-pass membrane protein</topology>
    </subcellularLocation>
</comment>
<accession>A0A0G2J6H7</accession>
<evidence type="ECO:0000256" key="1">
    <source>
        <dbReference type="ARBA" id="ARBA00004141"/>
    </source>
</evidence>
<dbReference type="GO" id="GO:0005886">
    <property type="term" value="C:plasma membrane"/>
    <property type="evidence" value="ECO:0007669"/>
    <property type="project" value="TreeGrafter"/>
</dbReference>
<proteinExistence type="inferred from homology"/>
<reference evidence="9" key="1">
    <citation type="journal article" date="2015" name="PLoS Genet.">
        <title>The dynamic genome and transcriptome of the human fungal pathogen Blastomyces and close relative Emmonsia.</title>
        <authorList>
            <person name="Munoz J.F."/>
            <person name="Gauthier G.M."/>
            <person name="Desjardins C.A."/>
            <person name="Gallo J.E."/>
            <person name="Holder J."/>
            <person name="Sullivan T.D."/>
            <person name="Marty A.J."/>
            <person name="Carmen J.C."/>
            <person name="Chen Z."/>
            <person name="Ding L."/>
            <person name="Gujja S."/>
            <person name="Magrini V."/>
            <person name="Misas E."/>
            <person name="Mitreva M."/>
            <person name="Priest M."/>
            <person name="Saif S."/>
            <person name="Whiston E.A."/>
            <person name="Young S."/>
            <person name="Zeng Q."/>
            <person name="Goldman W.E."/>
            <person name="Mardis E.R."/>
            <person name="Taylor J.W."/>
            <person name="McEwen J.G."/>
            <person name="Clay O.K."/>
            <person name="Klein B.S."/>
            <person name="Cuomo C.A."/>
        </authorList>
    </citation>
    <scope>NUCLEOTIDE SEQUENCE [LARGE SCALE GENOMIC DNA]</scope>
    <source>
        <strain evidence="9">UAMH 3008</strain>
    </source>
</reference>
<dbReference type="InterPro" id="IPR000791">
    <property type="entry name" value="Gpr1/Fun34/SatP-like"/>
</dbReference>
<keyword evidence="3 7" id="KW-0812">Transmembrane</keyword>
<dbReference type="InterPro" id="IPR051633">
    <property type="entry name" value="AceTr"/>
</dbReference>
<feature type="transmembrane region" description="Helical" evidence="7">
    <location>
        <begin position="49"/>
        <end position="71"/>
    </location>
</feature>
<evidence type="ECO:0000256" key="3">
    <source>
        <dbReference type="ARBA" id="ARBA00022692"/>
    </source>
</evidence>
<dbReference type="OrthoDB" id="3648309at2759"/>
<comment type="caution">
    <text evidence="8">The sequence shown here is derived from an EMBL/GenBank/DDBJ whole genome shotgun (WGS) entry which is preliminary data.</text>
</comment>
<feature type="transmembrane region" description="Helical" evidence="7">
    <location>
        <begin position="147"/>
        <end position="167"/>
    </location>
</feature>
<evidence type="ECO:0000256" key="5">
    <source>
        <dbReference type="ARBA" id="ARBA00023136"/>
    </source>
</evidence>
<protein>
    <recommendedName>
        <fullName evidence="10">Gpr1 family protein</fullName>
    </recommendedName>
</protein>
<gene>
    <name evidence="8" type="ORF">EMCG_05223</name>
</gene>
<comment type="similarity">
    <text evidence="2">Belongs to the acetate uptake transporter (AceTr) (TC 2.A.96) family.</text>
</comment>